<dbReference type="EMBL" id="JAWDGP010001077">
    <property type="protein sequence ID" value="KAK3795246.1"/>
    <property type="molecule type" value="Genomic_DNA"/>
</dbReference>
<keyword evidence="2" id="KW-1185">Reference proteome</keyword>
<evidence type="ECO:0000313" key="2">
    <source>
        <dbReference type="Proteomes" id="UP001283361"/>
    </source>
</evidence>
<organism evidence="1 2">
    <name type="scientific">Elysia crispata</name>
    <name type="common">lettuce slug</name>
    <dbReference type="NCBI Taxonomy" id="231223"/>
    <lineage>
        <taxon>Eukaryota</taxon>
        <taxon>Metazoa</taxon>
        <taxon>Spiralia</taxon>
        <taxon>Lophotrochozoa</taxon>
        <taxon>Mollusca</taxon>
        <taxon>Gastropoda</taxon>
        <taxon>Heterobranchia</taxon>
        <taxon>Euthyneura</taxon>
        <taxon>Panpulmonata</taxon>
        <taxon>Sacoglossa</taxon>
        <taxon>Placobranchoidea</taxon>
        <taxon>Plakobranchidae</taxon>
        <taxon>Elysia</taxon>
    </lineage>
</organism>
<reference evidence="1" key="1">
    <citation type="journal article" date="2023" name="G3 (Bethesda)">
        <title>A reference genome for the long-term kleptoplast-retaining sea slug Elysia crispata morphotype clarki.</title>
        <authorList>
            <person name="Eastman K.E."/>
            <person name="Pendleton A.L."/>
            <person name="Shaikh M.A."/>
            <person name="Suttiyut T."/>
            <person name="Ogas R."/>
            <person name="Tomko P."/>
            <person name="Gavelis G."/>
            <person name="Widhalm J.R."/>
            <person name="Wisecaver J.H."/>
        </authorList>
    </citation>
    <scope>NUCLEOTIDE SEQUENCE</scope>
    <source>
        <strain evidence="1">ECLA1</strain>
    </source>
</reference>
<evidence type="ECO:0000313" key="1">
    <source>
        <dbReference type="EMBL" id="KAK3795246.1"/>
    </source>
</evidence>
<name>A0AAE1AXS0_9GAST</name>
<sequence>MSNSLCGVGKSNNWVHAFVLLGGSSYELREYVTDKQMSLILYDPEEVDTRMDSDWYCHLFNIKSQGQHKYRKLSKLVKAALHCFSGPIVEGMINIMDNILEKDRTRMTQQNFGALLSVKQILKASGGTATTYPISVDMRSMILQAYAMSTKDQTKTLSLRSRKLEAPISD</sequence>
<proteinExistence type="predicted"/>
<dbReference type="AlphaFoldDB" id="A0AAE1AXS0"/>
<accession>A0AAE1AXS0</accession>
<dbReference type="Proteomes" id="UP001283361">
    <property type="component" value="Unassembled WGS sequence"/>
</dbReference>
<comment type="caution">
    <text evidence="1">The sequence shown here is derived from an EMBL/GenBank/DDBJ whole genome shotgun (WGS) entry which is preliminary data.</text>
</comment>
<protein>
    <submittedName>
        <fullName evidence="1">Uncharacterized protein</fullName>
    </submittedName>
</protein>
<gene>
    <name evidence="1" type="ORF">RRG08_056305</name>
</gene>